<evidence type="ECO:0000256" key="6">
    <source>
        <dbReference type="ARBA" id="ARBA00022989"/>
    </source>
</evidence>
<sequence>MRNQGVIVFLTVIITALCLYYLSFTFVSSNIQQKAVEYATDEVGNVDFGKKQSYLDSIYREPVYKFLGADFTYKEIKETELGLGLDLQGGMHVTLEVSPVEIVKGLTGNSKDPMFNAALEEATEAAKTTNEKFVDTFYRSWQSKAGDKKLNTVFATAANRGRISLESSDADILGIIDAEVENAIERSFNILRTRVDRFGTSQPNIQRIQGSGRIQIELPGVDNQERVRNLLQGVAKLQFWEVAEINDYAGELEAANALLVAEAKAQKAGTSVEEVLASEEEGETQEEGETSSLEQQLADGDSTSDFSSEISPIFALTKANFGLIYEIRDTVTINRIFAREDVKSVLPRDVKFLWAVKPQKADGMELLELYGIKLNRNSDMALLEGDVITDARQVLDQSSRPAVSMQMNADGARKWRKVTAENIGKSIAVVLDDYVYTAPTVQGEIPSGQSEITGNFSLEEAKDLANILKSGSLPAPTKIVEEAFVGPTLGKEASNQGVVSMIAGLVLVVLFMVAYYAKGGFVAIAALVFNIFFILGILAQLGAALTLPGIAGIVLTIGMSIDANVLIFERIKEELRNGSGLLVAINEGYSKAFSAILDSNVTTFLTGAILYALGQGPVKGFAIVLMIGIASSFFSSVFITRVIVYWMSKKGGDKSSISFATPFAKNVLSDLNIDFLSKRKVAYLFSTGFIVVGLAVALISGLKFGVDFTGGRSYIVEFNQPIATSDLKVGLDSEFDGSVEVKTFGGNNILKVTTSYLINEDDDASNTEVEQKVKEGIEAVTGLTYTKDATNLQENQFSITGSSKVGATVADDIKASSGEAMFFALIAIFLYILLRFRKWQFSLGSIIALVHDVFFVIAAFAIASALGATFEIDQVFIAAMLTVVGYSINDTVIVFDRIRENIENRGTSKLVKMFNDAINQTMGRTLITSFTTLIVVLVLLIFGGEVLRGFSFALFIGVLVGTYSSIYIATPIVVDLMKREIENEVEPVKKPA</sequence>
<comment type="caution">
    <text evidence="15">The sequence shown here is derived from an EMBL/GenBank/DDBJ whole genome shotgun (WGS) entry which is preliminary data.</text>
</comment>
<feature type="domain" description="Protein export membrane protein SecD/SecF C-terminal" evidence="12">
    <location>
        <begin position="791"/>
        <end position="978"/>
    </location>
</feature>
<dbReference type="InterPro" id="IPR048631">
    <property type="entry name" value="SecD_1st"/>
</dbReference>
<evidence type="ECO:0000259" key="12">
    <source>
        <dbReference type="Pfam" id="PF02355"/>
    </source>
</evidence>
<dbReference type="EMBL" id="JAKZGS010000008">
    <property type="protein sequence ID" value="MCH7398542.1"/>
    <property type="molecule type" value="Genomic_DNA"/>
</dbReference>
<keyword evidence="5 9" id="KW-0653">Protein transport</keyword>
<comment type="similarity">
    <text evidence="10">Belongs to the SecD/SecF family. SecF subfamily.</text>
</comment>
<feature type="transmembrane region" description="Helical" evidence="9">
    <location>
        <begin position="876"/>
        <end position="895"/>
    </location>
</feature>
<keyword evidence="3 9" id="KW-1003">Cell membrane</keyword>
<dbReference type="Pfam" id="PF21760">
    <property type="entry name" value="SecD_1st"/>
    <property type="match status" value="1"/>
</dbReference>
<dbReference type="NCBIfam" id="TIGR00916">
    <property type="entry name" value="2A0604s01"/>
    <property type="match status" value="2"/>
</dbReference>
<dbReference type="Gene3D" id="3.30.70.3220">
    <property type="match status" value="1"/>
</dbReference>
<proteinExistence type="inferred from homology"/>
<comment type="similarity">
    <text evidence="9">Belongs to the SecD/SecF family. SecD subfamily.</text>
</comment>
<name>A0ABS9UPJ1_9BACT</name>
<dbReference type="NCBIfam" id="TIGR01129">
    <property type="entry name" value="secD"/>
    <property type="match status" value="1"/>
</dbReference>
<dbReference type="HAMAP" id="MF_01464_B">
    <property type="entry name" value="SecF_B"/>
    <property type="match status" value="1"/>
</dbReference>
<dbReference type="InterPro" id="IPR022646">
    <property type="entry name" value="SecD/SecF_CS"/>
</dbReference>
<keyword evidence="6 9" id="KW-1133">Transmembrane helix</keyword>
<evidence type="ECO:0000256" key="11">
    <source>
        <dbReference type="SAM" id="MobiDB-lite"/>
    </source>
</evidence>
<feature type="transmembrane region" description="Helical" evidence="9">
    <location>
        <begin position="815"/>
        <end position="834"/>
    </location>
</feature>
<comment type="function">
    <text evidence="9">Part of the Sec protein translocase complex. Interacts with the SecYEG preprotein conducting channel. SecDF uses the proton motive force (PMF) to complete protein translocation after the ATP-dependent function of SecA.</text>
</comment>
<dbReference type="InterPro" id="IPR022645">
    <property type="entry name" value="SecD/SecF_bac"/>
</dbReference>
<accession>A0ABS9UPJ1</accession>
<evidence type="ECO:0000256" key="9">
    <source>
        <dbReference type="HAMAP-Rule" id="MF_01463"/>
    </source>
</evidence>
<evidence type="ECO:0000256" key="2">
    <source>
        <dbReference type="ARBA" id="ARBA00022448"/>
    </source>
</evidence>
<dbReference type="InterPro" id="IPR054384">
    <property type="entry name" value="SecDF_P1_head"/>
</dbReference>
<feature type="transmembrane region" description="Helical" evidence="9">
    <location>
        <begin position="620"/>
        <end position="644"/>
    </location>
</feature>
<dbReference type="Gene3D" id="1.20.1640.10">
    <property type="entry name" value="Multidrug efflux transporter AcrB transmembrane domain"/>
    <property type="match status" value="2"/>
</dbReference>
<evidence type="ECO:0000313" key="15">
    <source>
        <dbReference type="EMBL" id="MCH7398542.1"/>
    </source>
</evidence>
<organism evidence="15 16">
    <name type="scientific">Belliella calami</name>
    <dbReference type="NCBI Taxonomy" id="2923436"/>
    <lineage>
        <taxon>Bacteria</taxon>
        <taxon>Pseudomonadati</taxon>
        <taxon>Bacteroidota</taxon>
        <taxon>Cytophagia</taxon>
        <taxon>Cytophagales</taxon>
        <taxon>Cyclobacteriaceae</taxon>
        <taxon>Belliella</taxon>
    </lineage>
</organism>
<comment type="subunit">
    <text evidence="9">Forms a complex with SecF. Part of the essential Sec protein translocation apparatus which comprises SecA, SecYEG and auxiliary proteins SecDF. Other proteins may also be involved.</text>
</comment>
<feature type="transmembrane region" description="Helical" evidence="9">
    <location>
        <begin position="681"/>
        <end position="702"/>
    </location>
</feature>
<protein>
    <recommendedName>
        <fullName evidence="9 10">Multifunctional fusion protein</fullName>
    </recommendedName>
    <domain>
        <recommendedName>
            <fullName evidence="9">Protein translocase subunit SecD</fullName>
        </recommendedName>
    </domain>
    <domain>
        <recommendedName>
            <fullName evidence="10">Protein-export membrane protein SecF</fullName>
        </recommendedName>
    </domain>
</protein>
<dbReference type="PRINTS" id="PR01755">
    <property type="entry name" value="SECFTRNLCASE"/>
</dbReference>
<feature type="transmembrane region" description="Helical" evidence="9">
    <location>
        <begin position="524"/>
        <end position="543"/>
    </location>
</feature>
<feature type="domain" description="Protein translocase subunit SecDF P1" evidence="13">
    <location>
        <begin position="184"/>
        <end position="243"/>
    </location>
</feature>
<evidence type="ECO:0000256" key="1">
    <source>
        <dbReference type="ARBA" id="ARBA00004651"/>
    </source>
</evidence>
<evidence type="ECO:0000259" key="13">
    <source>
        <dbReference type="Pfam" id="PF21760"/>
    </source>
</evidence>
<feature type="transmembrane region" description="Helical" evidence="9">
    <location>
        <begin position="592"/>
        <end position="614"/>
    </location>
</feature>
<dbReference type="InterPro" id="IPR005791">
    <property type="entry name" value="SecD"/>
</dbReference>
<keyword evidence="7 9" id="KW-0811">Translocation</keyword>
<evidence type="ECO:0000259" key="14">
    <source>
        <dbReference type="Pfam" id="PF22599"/>
    </source>
</evidence>
<feature type="transmembrane region" description="Helical" evidence="9">
    <location>
        <begin position="497"/>
        <end position="517"/>
    </location>
</feature>
<feature type="transmembrane region" description="Helical" evidence="9">
    <location>
        <begin position="846"/>
        <end position="870"/>
    </location>
</feature>
<comment type="caution">
    <text evidence="9">Lacks conserved residue(s) required for the propagation of feature annotation.</text>
</comment>
<feature type="transmembrane region" description="Helical" evidence="9">
    <location>
        <begin position="949"/>
        <end position="969"/>
    </location>
</feature>
<feature type="region of interest" description="Disordered" evidence="11">
    <location>
        <begin position="273"/>
        <end position="304"/>
    </location>
</feature>
<comment type="subunit">
    <text evidence="10">Forms a complex with SecD. Part of the essential Sec protein translocation apparatus which comprises SecA, SecYEG and auxiliary proteins SecDF. Other proteins may also be involved.</text>
</comment>
<dbReference type="InterPro" id="IPR048634">
    <property type="entry name" value="SecD_SecF_C"/>
</dbReference>
<dbReference type="Pfam" id="PF22599">
    <property type="entry name" value="SecDF_P1_head"/>
    <property type="match status" value="1"/>
</dbReference>
<feature type="transmembrane region" description="Helical" evidence="9">
    <location>
        <begin position="922"/>
        <end position="943"/>
    </location>
</feature>
<evidence type="ECO:0000256" key="7">
    <source>
        <dbReference type="ARBA" id="ARBA00023010"/>
    </source>
</evidence>
<keyword evidence="16" id="KW-1185">Reference proteome</keyword>
<reference evidence="15" key="1">
    <citation type="submission" date="2022-03" db="EMBL/GenBank/DDBJ databases">
        <title>De novo assembled genomes of Belliella spp. (Cyclobacteriaceae) strains.</title>
        <authorList>
            <person name="Szabo A."/>
            <person name="Korponai K."/>
            <person name="Felfoldi T."/>
        </authorList>
    </citation>
    <scope>NUCLEOTIDE SEQUENCE</scope>
    <source>
        <strain evidence="15">DSM 107340</strain>
    </source>
</reference>
<gene>
    <name evidence="15" type="primary">secDF</name>
    <name evidence="9" type="synonym">secD</name>
    <name evidence="10" type="synonym">secF</name>
    <name evidence="15" type="ORF">MM236_11100</name>
</gene>
<dbReference type="Gene3D" id="3.30.1360.200">
    <property type="match status" value="1"/>
</dbReference>
<dbReference type="Pfam" id="PF07549">
    <property type="entry name" value="Sec_GG"/>
    <property type="match status" value="2"/>
</dbReference>
<keyword evidence="2 9" id="KW-0813">Transport</keyword>
<dbReference type="SUPFAM" id="SSF82866">
    <property type="entry name" value="Multidrug efflux transporter AcrB transmembrane domain"/>
    <property type="match status" value="2"/>
</dbReference>
<dbReference type="InterPro" id="IPR022813">
    <property type="entry name" value="SecD/SecF_arch_bac"/>
</dbReference>
<evidence type="ECO:0000256" key="3">
    <source>
        <dbReference type="ARBA" id="ARBA00022475"/>
    </source>
</evidence>
<evidence type="ECO:0000256" key="5">
    <source>
        <dbReference type="ARBA" id="ARBA00022927"/>
    </source>
</evidence>
<dbReference type="Pfam" id="PF02355">
    <property type="entry name" value="SecD_SecF_C"/>
    <property type="match status" value="2"/>
</dbReference>
<dbReference type="InterPro" id="IPR055344">
    <property type="entry name" value="SecD_SecF_C_bact"/>
</dbReference>
<dbReference type="PANTHER" id="PTHR30081:SF1">
    <property type="entry name" value="PROTEIN TRANSLOCASE SUBUNIT SECD"/>
    <property type="match status" value="1"/>
</dbReference>
<feature type="domain" description="SecDF P1 head subdomain" evidence="14">
    <location>
        <begin position="381"/>
        <end position="475"/>
    </location>
</feature>
<feature type="transmembrane region" description="Helical" evidence="9">
    <location>
        <begin position="7"/>
        <end position="27"/>
    </location>
</feature>
<evidence type="ECO:0000256" key="4">
    <source>
        <dbReference type="ARBA" id="ARBA00022692"/>
    </source>
</evidence>
<dbReference type="HAMAP" id="MF_01463_B">
    <property type="entry name" value="SecD_B"/>
    <property type="match status" value="1"/>
</dbReference>
<dbReference type="NCBIfam" id="NF009585">
    <property type="entry name" value="PRK13024.1-5"/>
    <property type="match status" value="1"/>
</dbReference>
<dbReference type="NCBIfam" id="TIGR00966">
    <property type="entry name" value="transloc_SecF"/>
    <property type="match status" value="1"/>
</dbReference>
<dbReference type="PANTHER" id="PTHR30081">
    <property type="entry name" value="PROTEIN-EXPORT MEMBRANE PROTEIN SEC"/>
    <property type="match status" value="1"/>
</dbReference>
<feature type="transmembrane region" description="Helical" evidence="9">
    <location>
        <begin position="549"/>
        <end position="571"/>
    </location>
</feature>
<keyword evidence="4 9" id="KW-0812">Transmembrane</keyword>
<feature type="compositionally biased region" description="Acidic residues" evidence="11">
    <location>
        <begin position="276"/>
        <end position="289"/>
    </location>
</feature>
<evidence type="ECO:0000256" key="10">
    <source>
        <dbReference type="HAMAP-Rule" id="MF_01464"/>
    </source>
</evidence>
<evidence type="ECO:0000256" key="8">
    <source>
        <dbReference type="ARBA" id="ARBA00023136"/>
    </source>
</evidence>
<keyword evidence="8 9" id="KW-0472">Membrane</keyword>
<evidence type="ECO:0000313" key="16">
    <source>
        <dbReference type="Proteomes" id="UP001165488"/>
    </source>
</evidence>
<feature type="domain" description="Protein export membrane protein SecD/SecF C-terminal" evidence="12">
    <location>
        <begin position="477"/>
        <end position="649"/>
    </location>
</feature>
<dbReference type="InterPro" id="IPR005665">
    <property type="entry name" value="SecF_bac"/>
</dbReference>
<dbReference type="Proteomes" id="UP001165488">
    <property type="component" value="Unassembled WGS sequence"/>
</dbReference>
<comment type="subcellular location">
    <subcellularLocation>
        <location evidence="1 9">Cell membrane</location>
        <topology evidence="1 9">Multi-pass membrane protein</topology>
    </subcellularLocation>
</comment>
<dbReference type="RefSeq" id="WP_241275054.1">
    <property type="nucleotide sequence ID" value="NZ_JAKZGS010000008.1"/>
</dbReference>